<dbReference type="InterPro" id="IPR038530">
    <property type="entry name" value="NiFe-hyd_HybE_sf"/>
</dbReference>
<name>P95501_9PSED</name>
<accession>P95501</accession>
<dbReference type="AlphaFoldDB" id="P95501"/>
<comment type="similarity">
    <text evidence="1">Belongs to the HupJ family.</text>
</comment>
<dbReference type="Gene3D" id="3.30.1460.40">
    <property type="entry name" value="[NiFe]-hydrogenase assembly chaperone, HybE"/>
    <property type="match status" value="1"/>
</dbReference>
<reference evidence="2" key="1">
    <citation type="journal article" date="1995" name="Gene">
        <title>Cloning and sequencing of the membrane-bound hydrogenase-encoding genes (hupS and hupL) from Pseudomonas hydrogenovora.</title>
        <authorList>
            <person name="Ohtsuki T."/>
            <person name="Okazaki T."/>
            <person name="Endo Y."/>
            <person name="Kita Y."/>
            <person name="Shimosaka M."/>
            <person name="Okazaki M."/>
        </authorList>
    </citation>
    <scope>NUCLEOTIDE SEQUENCE</scope>
    <source>
        <strain evidence="2">9-5</strain>
    </source>
</reference>
<dbReference type="NCBIfam" id="TIGR03993">
    <property type="entry name" value="hydrog_HybE"/>
    <property type="match status" value="1"/>
</dbReference>
<proteinExistence type="inferred from homology"/>
<organism evidence="2">
    <name type="scientific">Pseudomonas hydrogenovora</name>
    <dbReference type="NCBI Taxonomy" id="39439"/>
    <lineage>
        <taxon>Bacteria</taxon>
        <taxon>Pseudomonadati</taxon>
        <taxon>Pseudomonadota</taxon>
        <taxon>Gammaproteobacteria</taxon>
        <taxon>Pseudomonadales</taxon>
        <taxon>Pseudomonadaceae</taxon>
        <taxon>Pseudomonas</taxon>
    </lineage>
</organism>
<reference evidence="2" key="2">
    <citation type="submission" date="1996-08" db="EMBL/GenBank/DDBJ databases">
        <authorList>
            <person name="Okazaki M."/>
        </authorList>
    </citation>
    <scope>NUCLEOTIDE SEQUENCE</scope>
    <source>
        <strain evidence="2">9-5</strain>
    </source>
</reference>
<evidence type="ECO:0000256" key="1">
    <source>
        <dbReference type="ARBA" id="ARBA00006532"/>
    </source>
</evidence>
<dbReference type="Pfam" id="PF11939">
    <property type="entry name" value="NiFe-hyd_HybE"/>
    <property type="match status" value="1"/>
</dbReference>
<protein>
    <submittedName>
        <fullName evidence="2">HupJ protein</fullName>
    </submittedName>
</protein>
<gene>
    <name evidence="2" type="primary">hupJ</name>
</gene>
<dbReference type="EMBL" id="D86986">
    <property type="protein sequence ID" value="BAA13230.1"/>
    <property type="molecule type" value="Genomic_DNA"/>
</dbReference>
<dbReference type="InterPro" id="IPR023994">
    <property type="entry name" value="NiFe-hyd_HybE"/>
</dbReference>
<evidence type="ECO:0000313" key="2">
    <source>
        <dbReference type="EMBL" id="BAA13230.1"/>
    </source>
</evidence>
<sequence length="197" mass="20880">MQGMSMQKAGGDAADPQLAARVAVLEHAFTTIAHERMAGLPVLNPNLSVEAIGFERVAGAADEAGHALGILATPWFMSLVWLPLSPSVAGRADGGVPAVSPDQVGPRTFGEHTFDFMPNWQSGLGAFESCSLVSPMDEFASQADVRAIAVEILRVLRTARDRQDVSPQRTPARMAGAPLDRRRFLFGGLSAAEGIKT</sequence>